<keyword evidence="2" id="KW-1185">Reference proteome</keyword>
<proteinExistence type="predicted"/>
<gene>
    <name evidence="1" type="ORF">BCR42DRAFT_403665</name>
</gene>
<organism evidence="1 2">
    <name type="scientific">Absidia repens</name>
    <dbReference type="NCBI Taxonomy" id="90262"/>
    <lineage>
        <taxon>Eukaryota</taxon>
        <taxon>Fungi</taxon>
        <taxon>Fungi incertae sedis</taxon>
        <taxon>Mucoromycota</taxon>
        <taxon>Mucoromycotina</taxon>
        <taxon>Mucoromycetes</taxon>
        <taxon>Mucorales</taxon>
        <taxon>Cunninghamellaceae</taxon>
        <taxon>Absidia</taxon>
    </lineage>
</organism>
<feature type="non-terminal residue" evidence="1">
    <location>
        <position position="122"/>
    </location>
</feature>
<sequence length="122" mass="14402">MKVEGWAHICFFPPFDDKDNYESFQGHIIDSRTKEIYGLKGQWIDYDDPERNDCMDPHAFYRMVITNYGKNDSSIRSLVIRREMHDDYAALTTDPLDSTHFDQSDLSFDYKPTTIKTDKKAY</sequence>
<dbReference type="OrthoDB" id="2260662at2759"/>
<evidence type="ECO:0000313" key="1">
    <source>
        <dbReference type="EMBL" id="ORZ22954.1"/>
    </source>
</evidence>
<dbReference type="EMBL" id="MCGE01000003">
    <property type="protein sequence ID" value="ORZ22954.1"/>
    <property type="molecule type" value="Genomic_DNA"/>
</dbReference>
<dbReference type="Proteomes" id="UP000193560">
    <property type="component" value="Unassembled WGS sequence"/>
</dbReference>
<protein>
    <submittedName>
        <fullName evidence="1">Uncharacterized protein</fullName>
    </submittedName>
</protein>
<name>A0A1X2IV79_9FUNG</name>
<reference evidence="1 2" key="1">
    <citation type="submission" date="2016-07" db="EMBL/GenBank/DDBJ databases">
        <title>Pervasive Adenine N6-methylation of Active Genes in Fungi.</title>
        <authorList>
            <consortium name="DOE Joint Genome Institute"/>
            <person name="Mondo S.J."/>
            <person name="Dannebaum R.O."/>
            <person name="Kuo R.C."/>
            <person name="Labutti K."/>
            <person name="Haridas S."/>
            <person name="Kuo A."/>
            <person name="Salamov A."/>
            <person name="Ahrendt S.R."/>
            <person name="Lipzen A."/>
            <person name="Sullivan W."/>
            <person name="Andreopoulos W.B."/>
            <person name="Clum A."/>
            <person name="Lindquist E."/>
            <person name="Daum C."/>
            <person name="Ramamoorthy G.K."/>
            <person name="Gryganskyi A."/>
            <person name="Culley D."/>
            <person name="Magnuson J.K."/>
            <person name="James T.Y."/>
            <person name="O'Malley M.A."/>
            <person name="Stajich J.E."/>
            <person name="Spatafora J.W."/>
            <person name="Visel A."/>
            <person name="Grigoriev I.V."/>
        </authorList>
    </citation>
    <scope>NUCLEOTIDE SEQUENCE [LARGE SCALE GENOMIC DNA]</scope>
    <source>
        <strain evidence="1 2">NRRL 1336</strain>
    </source>
</reference>
<comment type="caution">
    <text evidence="1">The sequence shown here is derived from an EMBL/GenBank/DDBJ whole genome shotgun (WGS) entry which is preliminary data.</text>
</comment>
<evidence type="ECO:0000313" key="2">
    <source>
        <dbReference type="Proteomes" id="UP000193560"/>
    </source>
</evidence>
<accession>A0A1X2IV79</accession>
<dbReference type="AlphaFoldDB" id="A0A1X2IV79"/>